<sequence>ATNFGENSHKVIGTPLLIEKVKPINHNLLLSPLCGALKNSGTEFQDERVFSGKRKKLHQWVVETSLPGVKESCLEGLKTSVCQHCWDAKPSQMRADTKYSSHAFPDSNTCDKEFHWTQRRDLVEDEQGWYLDDFRCRSREIITSKWETQGSDSPSTSYAAKKKIQYENKKFGSDYERGTASLITLRDPYFCSNFEKYGSTTSICVKELNKFQDLDDSATGREPCTLLQLGWDSNNLKDEGDSSINTCNTETNSHSTLANSWDHHHQHCLDGSFDASEPYSLSFSNYPSKHTLLPQPDSTKLCNWDVGRFLEEEKFLVINKVFSEKHHPDLEALVLPSQLRFDFGWKCLSMSGSFGELHLSTYDDGFQSPQKESPCSYLPTEEEQEDCLYSSNHRQSITHFAEDTLDSHEWSSIDFQIPLDDREIYLPLLLDSTSWLRPEEDIHYDDDKRECVCQFPTTLPNKYPAGEHRQNRLSPNDLQQKEETPVERLATERRDFGGGSTTRGLKSSPIIGLLFLIRLSRILIISALSTLPRHHDQHTWHIG</sequence>
<feature type="non-terminal residue" evidence="2">
    <location>
        <position position="543"/>
    </location>
</feature>
<feature type="region of interest" description="Disordered" evidence="1">
    <location>
        <begin position="463"/>
        <end position="504"/>
    </location>
</feature>
<proteinExistence type="predicted"/>
<dbReference type="AlphaFoldDB" id="A0A7J7FR82"/>
<dbReference type="Proteomes" id="UP000593564">
    <property type="component" value="Unassembled WGS sequence"/>
</dbReference>
<protein>
    <submittedName>
        <fullName evidence="2">Uncharacterized protein</fullName>
    </submittedName>
</protein>
<keyword evidence="3" id="KW-1185">Reference proteome</keyword>
<comment type="caution">
    <text evidence="2">The sequence shown here is derived from an EMBL/GenBank/DDBJ whole genome shotgun (WGS) entry which is preliminary data.</text>
</comment>
<evidence type="ECO:0000256" key="1">
    <source>
        <dbReference type="SAM" id="MobiDB-lite"/>
    </source>
</evidence>
<reference evidence="3" key="1">
    <citation type="journal article" date="2020" name="Nat. Commun.">
        <title>Genome assembly of wild tea tree DASZ reveals pedigree and selection history of tea varieties.</title>
        <authorList>
            <person name="Zhang W."/>
            <person name="Zhang Y."/>
            <person name="Qiu H."/>
            <person name="Guo Y."/>
            <person name="Wan H."/>
            <person name="Zhang X."/>
            <person name="Scossa F."/>
            <person name="Alseekh S."/>
            <person name="Zhang Q."/>
            <person name="Wang P."/>
            <person name="Xu L."/>
            <person name="Schmidt M.H."/>
            <person name="Jia X."/>
            <person name="Li D."/>
            <person name="Zhu A."/>
            <person name="Guo F."/>
            <person name="Chen W."/>
            <person name="Ni D."/>
            <person name="Usadel B."/>
            <person name="Fernie A.R."/>
            <person name="Wen W."/>
        </authorList>
    </citation>
    <scope>NUCLEOTIDE SEQUENCE [LARGE SCALE GENOMIC DNA]</scope>
    <source>
        <strain evidence="3">cv. G240</strain>
    </source>
</reference>
<reference evidence="2 3" key="2">
    <citation type="submission" date="2020-07" db="EMBL/GenBank/DDBJ databases">
        <title>Genome assembly of wild tea tree DASZ reveals pedigree and selection history of tea varieties.</title>
        <authorList>
            <person name="Zhang W."/>
        </authorList>
    </citation>
    <scope>NUCLEOTIDE SEQUENCE [LARGE SCALE GENOMIC DNA]</scope>
    <source>
        <strain evidence="3">cv. G240</strain>
        <tissue evidence="2">Leaf</tissue>
    </source>
</reference>
<evidence type="ECO:0000313" key="3">
    <source>
        <dbReference type="Proteomes" id="UP000593564"/>
    </source>
</evidence>
<feature type="compositionally biased region" description="Basic and acidic residues" evidence="1">
    <location>
        <begin position="479"/>
        <end position="496"/>
    </location>
</feature>
<gene>
    <name evidence="2" type="ORF">HYC85_031420</name>
</gene>
<accession>A0A7J7FR82</accession>
<dbReference type="EMBL" id="JACBKZ010000015">
    <property type="protein sequence ID" value="KAF5930547.1"/>
    <property type="molecule type" value="Genomic_DNA"/>
</dbReference>
<organism evidence="2 3">
    <name type="scientific">Camellia sinensis</name>
    <name type="common">Tea plant</name>
    <name type="synonym">Thea sinensis</name>
    <dbReference type="NCBI Taxonomy" id="4442"/>
    <lineage>
        <taxon>Eukaryota</taxon>
        <taxon>Viridiplantae</taxon>
        <taxon>Streptophyta</taxon>
        <taxon>Embryophyta</taxon>
        <taxon>Tracheophyta</taxon>
        <taxon>Spermatophyta</taxon>
        <taxon>Magnoliopsida</taxon>
        <taxon>eudicotyledons</taxon>
        <taxon>Gunneridae</taxon>
        <taxon>Pentapetalae</taxon>
        <taxon>asterids</taxon>
        <taxon>Ericales</taxon>
        <taxon>Theaceae</taxon>
        <taxon>Camellia</taxon>
    </lineage>
</organism>
<evidence type="ECO:0000313" key="2">
    <source>
        <dbReference type="EMBL" id="KAF5930547.1"/>
    </source>
</evidence>
<name>A0A7J7FR82_CAMSI</name>